<dbReference type="Proteomes" id="UP001049518">
    <property type="component" value="Chromosome"/>
</dbReference>
<accession>A0ABX8R476</accession>
<protein>
    <submittedName>
        <fullName evidence="3">Helix-turn-helix domain-containing protein</fullName>
    </submittedName>
</protein>
<dbReference type="PROSITE" id="PS50943">
    <property type="entry name" value="HTH_CROC1"/>
    <property type="match status" value="1"/>
</dbReference>
<sequence>MVRVLSERSAESGRAAEHSPALSRRRLSTLLRLLREGSGLTATEVARRLGVQTSTVTRGERGEWSRPDPEYVGRLLDALGVTDRQLHRMLLQLAWEGRERGWWNSYRAITETYKKYLGLEEGASRICVCDPQMVPHLLQTEEYSRAALVGRYPQLRGDACAGEGALVEQHLRVLHQRKRLITRPDPVHLWAVIGQQALRPPDGDAEGVLARQLEHLHVMAQRPNVDIQVIPWSAGVPPTPNPFTVLRFRHPLDPEAGWMETVLGSRMVDDPTDVAHLHEIWVLMVDLALTRRQSCDLLSRPPAE</sequence>
<dbReference type="InterPro" id="IPR001387">
    <property type="entry name" value="Cro/C1-type_HTH"/>
</dbReference>
<evidence type="ECO:0000256" key="1">
    <source>
        <dbReference type="SAM" id="MobiDB-lite"/>
    </source>
</evidence>
<proteinExistence type="predicted"/>
<evidence type="ECO:0000313" key="4">
    <source>
        <dbReference type="Proteomes" id="UP001049518"/>
    </source>
</evidence>
<feature type="domain" description="HTH cro/C1-type" evidence="2">
    <location>
        <begin position="31"/>
        <end position="86"/>
    </location>
</feature>
<feature type="region of interest" description="Disordered" evidence="1">
    <location>
        <begin position="1"/>
        <end position="20"/>
    </location>
</feature>
<feature type="compositionally biased region" description="Basic and acidic residues" evidence="1">
    <location>
        <begin position="1"/>
        <end position="17"/>
    </location>
</feature>
<evidence type="ECO:0000259" key="2">
    <source>
        <dbReference type="PROSITE" id="PS50943"/>
    </source>
</evidence>
<dbReference type="SMART" id="SM00530">
    <property type="entry name" value="HTH_XRE"/>
    <property type="match status" value="1"/>
</dbReference>
<organism evidence="3 4">
    <name type="scientific">Actinomadura graeca</name>
    <dbReference type="NCBI Taxonomy" id="2750812"/>
    <lineage>
        <taxon>Bacteria</taxon>
        <taxon>Bacillati</taxon>
        <taxon>Actinomycetota</taxon>
        <taxon>Actinomycetes</taxon>
        <taxon>Streptosporangiales</taxon>
        <taxon>Thermomonosporaceae</taxon>
        <taxon>Actinomadura</taxon>
    </lineage>
</organism>
<dbReference type="Pfam" id="PF13560">
    <property type="entry name" value="HTH_31"/>
    <property type="match status" value="1"/>
</dbReference>
<dbReference type="RefSeq" id="WP_231332101.1">
    <property type="nucleotide sequence ID" value="NZ_CP059572.1"/>
</dbReference>
<dbReference type="Pfam" id="PF19054">
    <property type="entry name" value="DUF5753"/>
    <property type="match status" value="1"/>
</dbReference>
<dbReference type="SUPFAM" id="SSF47413">
    <property type="entry name" value="lambda repressor-like DNA-binding domains"/>
    <property type="match status" value="1"/>
</dbReference>
<dbReference type="InterPro" id="IPR010982">
    <property type="entry name" value="Lambda_DNA-bd_dom_sf"/>
</dbReference>
<dbReference type="Gene3D" id="1.10.260.40">
    <property type="entry name" value="lambda repressor-like DNA-binding domains"/>
    <property type="match status" value="1"/>
</dbReference>
<dbReference type="EMBL" id="CP059572">
    <property type="protein sequence ID" value="QXJ25885.1"/>
    <property type="molecule type" value="Genomic_DNA"/>
</dbReference>
<name>A0ABX8R476_9ACTN</name>
<reference evidence="3" key="1">
    <citation type="submission" date="2020-07" db="EMBL/GenBank/DDBJ databases">
        <authorList>
            <person name="Tarantini F.S."/>
            <person name="Hong K.W."/>
            <person name="Chan K.G."/>
        </authorList>
    </citation>
    <scope>NUCLEOTIDE SEQUENCE</scope>
    <source>
        <strain evidence="3">32-07</strain>
    </source>
</reference>
<dbReference type="InterPro" id="IPR043917">
    <property type="entry name" value="DUF5753"/>
</dbReference>
<dbReference type="CDD" id="cd00093">
    <property type="entry name" value="HTH_XRE"/>
    <property type="match status" value="1"/>
</dbReference>
<gene>
    <name evidence="3" type="ORF">AGRA3207_007451</name>
</gene>
<keyword evidence="4" id="KW-1185">Reference proteome</keyword>
<evidence type="ECO:0000313" key="3">
    <source>
        <dbReference type="EMBL" id="QXJ25885.1"/>
    </source>
</evidence>